<name>A0A015XDJ5_BACFG</name>
<protein>
    <submittedName>
        <fullName evidence="1">Uncharacterized protein</fullName>
    </submittedName>
</protein>
<sequence>MASLGQGKINEIYDDEVLQYIVDRYHKTVCQYCAFKSSRVWLLSQKRHTSNV</sequence>
<dbReference type="AlphaFoldDB" id="A0A015XDJ5"/>
<evidence type="ECO:0000313" key="2">
    <source>
        <dbReference type="Proteomes" id="UP000020773"/>
    </source>
</evidence>
<comment type="caution">
    <text evidence="1">The sequence shown here is derived from an EMBL/GenBank/DDBJ whole genome shotgun (WGS) entry which is preliminary data.</text>
</comment>
<accession>A0A015XDJ5</accession>
<dbReference type="EMBL" id="JGDB01000129">
    <property type="protein sequence ID" value="EXY90730.1"/>
    <property type="molecule type" value="Genomic_DNA"/>
</dbReference>
<dbReference type="Proteomes" id="UP000020773">
    <property type="component" value="Unassembled WGS sequence"/>
</dbReference>
<proteinExistence type="predicted"/>
<gene>
    <name evidence="1" type="ORF">M125_2565</name>
</gene>
<evidence type="ECO:0000313" key="1">
    <source>
        <dbReference type="EMBL" id="EXY90730.1"/>
    </source>
</evidence>
<organism evidence="1 2">
    <name type="scientific">Bacteroides fragilis str. 3998T(B)3</name>
    <dbReference type="NCBI Taxonomy" id="1339316"/>
    <lineage>
        <taxon>Bacteria</taxon>
        <taxon>Pseudomonadati</taxon>
        <taxon>Bacteroidota</taxon>
        <taxon>Bacteroidia</taxon>
        <taxon>Bacteroidales</taxon>
        <taxon>Bacteroidaceae</taxon>
        <taxon>Bacteroides</taxon>
    </lineage>
</organism>
<reference evidence="1 2" key="1">
    <citation type="submission" date="2014-02" db="EMBL/GenBank/DDBJ databases">
        <authorList>
            <person name="Sears C."/>
            <person name="Carroll K."/>
            <person name="Sack B.R."/>
            <person name="Qadri F."/>
            <person name="Myers L.L."/>
            <person name="Chung G.-T."/>
            <person name="Escheverria P."/>
            <person name="Fraser C.M."/>
            <person name="Sadzewicz L."/>
            <person name="Shefchek K.A."/>
            <person name="Tallon L."/>
            <person name="Das S.P."/>
            <person name="Daugherty S."/>
            <person name="Mongodin E.F."/>
        </authorList>
    </citation>
    <scope>NUCLEOTIDE SEQUENCE [LARGE SCALE GENOMIC DNA]</scope>
    <source>
        <strain evidence="2">3998T(B)3</strain>
    </source>
</reference>
<dbReference type="PATRIC" id="fig|1339316.3.peg.2458"/>